<dbReference type="SUPFAM" id="SSF75005">
    <property type="entry name" value="Arabinanase/levansucrase/invertase"/>
    <property type="match status" value="1"/>
</dbReference>
<keyword evidence="4" id="KW-0378">Hydrolase</keyword>
<sequence length="500" mass="58078">MQIPIERKPLRMYGDASRVIGRFFWAGKDRAYQLIDRVINLDDQETHDTLMRTLRDFARRHRNTIGIYRRHLNAALERVPEQREKVLLLSEEKQALIGAYFTHEYSIESAAFFNPSVVPALDQTGLERGQMRIVMSMRAVGEGHTSSIEFRNIVLDRENNPIAEPTNQFVGLAERIYYSQYTKEAFSKRTRERDEIDQEIFDLLIQDLPDNFNHRELYERYWKLWNQYPEDSRERDQLNHLMTVADRYYELQFSLDTDISERVLYPMIDFEMKGMEDARFLQFVNDDGSKIYYGTYTAYNGSQIRPMIIETEDFYTFTIRPVYGDAAVNKNHAIFPRKINGKYHVLCRIDGINNYIIKSDRLQVWDDAVKISEPKFSWQLYQVGNCGAPIETDKGWLVITHGVGPMRRYCLGAMLLDLDDPSIVIGQLEEPLLSPMDDEREGYVPNVVYSCGSIIHNGEVFIPYGISDEAARFATVSLDTLLETLLENGSTQQFSTGSTN</sequence>
<dbReference type="EMBL" id="JACIFF010000001">
    <property type="protein sequence ID" value="MBB4078254.1"/>
    <property type="molecule type" value="Genomic_DNA"/>
</dbReference>
<evidence type="ECO:0000256" key="3">
    <source>
        <dbReference type="ARBA" id="ARBA00024356"/>
    </source>
</evidence>
<evidence type="ECO:0000313" key="5">
    <source>
        <dbReference type="Proteomes" id="UP000576209"/>
    </source>
</evidence>
<reference evidence="4 5" key="1">
    <citation type="submission" date="2020-08" db="EMBL/GenBank/DDBJ databases">
        <title>Genomic Encyclopedia of Type Strains, Phase IV (KMG-IV): sequencing the most valuable type-strain genomes for metagenomic binning, comparative biology and taxonomic classification.</title>
        <authorList>
            <person name="Goeker M."/>
        </authorList>
    </citation>
    <scope>NUCLEOTIDE SEQUENCE [LARGE SCALE GENOMIC DNA]</scope>
    <source>
        <strain evidence="4 5">DSM 105137</strain>
    </source>
</reference>
<dbReference type="Proteomes" id="UP000576209">
    <property type="component" value="Unassembled WGS sequence"/>
</dbReference>
<dbReference type="GO" id="GO:0016787">
    <property type="term" value="F:hydrolase activity"/>
    <property type="evidence" value="ECO:0007669"/>
    <property type="project" value="UniProtKB-KW"/>
</dbReference>
<keyword evidence="2" id="KW-0808">Transferase</keyword>
<accession>A0A840DYD1</accession>
<gene>
    <name evidence="4" type="ORF">GGR28_000855</name>
</gene>
<dbReference type="Pfam" id="PF04041">
    <property type="entry name" value="Glyco_hydro_130"/>
    <property type="match status" value="1"/>
</dbReference>
<dbReference type="GO" id="GO:0016757">
    <property type="term" value="F:glycosyltransferase activity"/>
    <property type="evidence" value="ECO:0007669"/>
    <property type="project" value="UniProtKB-KW"/>
</dbReference>
<keyword evidence="1" id="KW-0328">Glycosyltransferase</keyword>
<dbReference type="CDD" id="cd18613">
    <property type="entry name" value="GH130"/>
    <property type="match status" value="1"/>
</dbReference>
<dbReference type="RefSeq" id="WP_183494467.1">
    <property type="nucleotide sequence ID" value="NZ_JACIFF010000001.1"/>
</dbReference>
<comment type="similarity">
    <text evidence="3">Belongs to the glycosyl hydrolase 130 family.</text>
</comment>
<comment type="caution">
    <text evidence="4">The sequence shown here is derived from an EMBL/GenBank/DDBJ whole genome shotgun (WGS) entry which is preliminary data.</text>
</comment>
<name>A0A840DYD1_9BACT</name>
<dbReference type="PANTHER" id="PTHR34106">
    <property type="entry name" value="GLYCOSIDASE"/>
    <property type="match status" value="1"/>
</dbReference>
<dbReference type="AlphaFoldDB" id="A0A840DYD1"/>
<organism evidence="4 5">
    <name type="scientific">Neolewinella aquimaris</name>
    <dbReference type="NCBI Taxonomy" id="1835722"/>
    <lineage>
        <taxon>Bacteria</taxon>
        <taxon>Pseudomonadati</taxon>
        <taxon>Bacteroidota</taxon>
        <taxon>Saprospiria</taxon>
        <taxon>Saprospirales</taxon>
        <taxon>Lewinellaceae</taxon>
        <taxon>Neolewinella</taxon>
    </lineage>
</organism>
<dbReference type="PANTHER" id="PTHR34106:SF4">
    <property type="entry name" value="BLL5143 PROTEIN"/>
    <property type="match status" value="1"/>
</dbReference>
<evidence type="ECO:0000256" key="1">
    <source>
        <dbReference type="ARBA" id="ARBA00022676"/>
    </source>
</evidence>
<proteinExistence type="inferred from homology"/>
<evidence type="ECO:0000256" key="2">
    <source>
        <dbReference type="ARBA" id="ARBA00022679"/>
    </source>
</evidence>
<evidence type="ECO:0000313" key="4">
    <source>
        <dbReference type="EMBL" id="MBB4078254.1"/>
    </source>
</evidence>
<keyword evidence="5" id="KW-1185">Reference proteome</keyword>
<protein>
    <submittedName>
        <fullName evidence="4">Putative GH43/DUF377 family glycosyl hydrolase</fullName>
    </submittedName>
</protein>
<dbReference type="Gene3D" id="2.115.10.20">
    <property type="entry name" value="Glycosyl hydrolase domain, family 43"/>
    <property type="match status" value="1"/>
</dbReference>
<dbReference type="InterPro" id="IPR023296">
    <property type="entry name" value="Glyco_hydro_beta-prop_sf"/>
</dbReference>
<dbReference type="InterPro" id="IPR007184">
    <property type="entry name" value="Mannoside_phosphorylase"/>
</dbReference>